<gene>
    <name evidence="2" type="ORF">EDD18DRAFT_489234</name>
</gene>
<proteinExistence type="predicted"/>
<reference evidence="2" key="1">
    <citation type="submission" date="2023-06" db="EMBL/GenBank/DDBJ databases">
        <authorList>
            <consortium name="Lawrence Berkeley National Laboratory"/>
            <person name="Ahrendt S."/>
            <person name="Sahu N."/>
            <person name="Indic B."/>
            <person name="Wong-Bajracharya J."/>
            <person name="Merenyi Z."/>
            <person name="Ke H.-M."/>
            <person name="Monk M."/>
            <person name="Kocsube S."/>
            <person name="Drula E."/>
            <person name="Lipzen A."/>
            <person name="Balint B."/>
            <person name="Henrissat B."/>
            <person name="Andreopoulos B."/>
            <person name="Martin F.M."/>
            <person name="Harder C.B."/>
            <person name="Rigling D."/>
            <person name="Ford K.L."/>
            <person name="Foster G.D."/>
            <person name="Pangilinan J."/>
            <person name="Papanicolaou A."/>
            <person name="Barry K."/>
            <person name="LaButti K."/>
            <person name="Viragh M."/>
            <person name="Koriabine M."/>
            <person name="Yan M."/>
            <person name="Riley R."/>
            <person name="Champramary S."/>
            <person name="Plett K.L."/>
            <person name="Tsai I.J."/>
            <person name="Slot J."/>
            <person name="Sipos G."/>
            <person name="Plett J."/>
            <person name="Nagy L.G."/>
            <person name="Grigoriev I.V."/>
        </authorList>
    </citation>
    <scope>NUCLEOTIDE SEQUENCE</scope>
    <source>
        <strain evidence="2">HWK02</strain>
    </source>
</reference>
<sequence>MASRAFTSSLRATLRRPALHRVAVPSCKRFNSTHAPSAGSSDTPWIIGSAVVFGPLLAYLLKPDGKKKDHHHAKSEHKPEPVVEEKEAEPEPEPEVPAPVAEESTPEPPAEAEPAAETTSAPAAETASETATITDDEGTPVSAEEIKQSIQQAEASDAPKEAAAEEKKEASS</sequence>
<evidence type="ECO:0000313" key="3">
    <source>
        <dbReference type="Proteomes" id="UP001175228"/>
    </source>
</evidence>
<feature type="compositionally biased region" description="Basic and acidic residues" evidence="1">
    <location>
        <begin position="76"/>
        <end position="85"/>
    </location>
</feature>
<keyword evidence="3" id="KW-1185">Reference proteome</keyword>
<name>A0AA39QJM4_9AGAR</name>
<evidence type="ECO:0000256" key="1">
    <source>
        <dbReference type="SAM" id="MobiDB-lite"/>
    </source>
</evidence>
<feature type="region of interest" description="Disordered" evidence="1">
    <location>
        <begin position="64"/>
        <end position="172"/>
    </location>
</feature>
<dbReference type="EMBL" id="JAUEPU010000003">
    <property type="protein sequence ID" value="KAK0504153.1"/>
    <property type="molecule type" value="Genomic_DNA"/>
</dbReference>
<dbReference type="Proteomes" id="UP001175228">
    <property type="component" value="Unassembled WGS sequence"/>
</dbReference>
<dbReference type="AlphaFoldDB" id="A0AA39QJM4"/>
<feature type="compositionally biased region" description="Low complexity" evidence="1">
    <location>
        <begin position="112"/>
        <end position="132"/>
    </location>
</feature>
<protein>
    <submittedName>
        <fullName evidence="2">Uncharacterized protein</fullName>
    </submittedName>
</protein>
<organism evidence="2 3">
    <name type="scientific">Armillaria luteobubalina</name>
    <dbReference type="NCBI Taxonomy" id="153913"/>
    <lineage>
        <taxon>Eukaryota</taxon>
        <taxon>Fungi</taxon>
        <taxon>Dikarya</taxon>
        <taxon>Basidiomycota</taxon>
        <taxon>Agaricomycotina</taxon>
        <taxon>Agaricomycetes</taxon>
        <taxon>Agaricomycetidae</taxon>
        <taxon>Agaricales</taxon>
        <taxon>Marasmiineae</taxon>
        <taxon>Physalacriaceae</taxon>
        <taxon>Armillaria</taxon>
    </lineage>
</organism>
<accession>A0AA39QJM4</accession>
<feature type="compositionally biased region" description="Basic and acidic residues" evidence="1">
    <location>
        <begin position="157"/>
        <end position="172"/>
    </location>
</feature>
<evidence type="ECO:0000313" key="2">
    <source>
        <dbReference type="EMBL" id="KAK0504153.1"/>
    </source>
</evidence>
<comment type="caution">
    <text evidence="2">The sequence shown here is derived from an EMBL/GenBank/DDBJ whole genome shotgun (WGS) entry which is preliminary data.</text>
</comment>